<comment type="caution">
    <text evidence="9">The sequence shown here is derived from an EMBL/GenBank/DDBJ whole genome shotgun (WGS) entry which is preliminary data.</text>
</comment>
<name>A0AAW3JY72_9FIRM</name>
<dbReference type="RefSeq" id="WP_055942922.1">
    <property type="nucleotide sequence ID" value="NZ_JAQDCV010000006.1"/>
</dbReference>
<dbReference type="SUPFAM" id="SSF53901">
    <property type="entry name" value="Thiolase-like"/>
    <property type="match status" value="2"/>
</dbReference>
<evidence type="ECO:0000259" key="8">
    <source>
        <dbReference type="Pfam" id="PF02803"/>
    </source>
</evidence>
<dbReference type="InterPro" id="IPR016039">
    <property type="entry name" value="Thiolase-like"/>
</dbReference>
<evidence type="ECO:0000256" key="4">
    <source>
        <dbReference type="ARBA" id="ARBA00030755"/>
    </source>
</evidence>
<keyword evidence="6" id="KW-1133">Transmembrane helix</keyword>
<keyword evidence="6" id="KW-0472">Membrane</keyword>
<evidence type="ECO:0000313" key="10">
    <source>
        <dbReference type="Proteomes" id="UP000050833"/>
    </source>
</evidence>
<keyword evidence="10" id="KW-1185">Reference proteome</keyword>
<evidence type="ECO:0000256" key="5">
    <source>
        <dbReference type="RuleBase" id="RU003557"/>
    </source>
</evidence>
<feature type="transmembrane region" description="Helical" evidence="6">
    <location>
        <begin position="355"/>
        <end position="375"/>
    </location>
</feature>
<gene>
    <name evidence="9" type="ORF">APZ18_01135</name>
</gene>
<dbReference type="Gene3D" id="3.40.47.10">
    <property type="match status" value="1"/>
</dbReference>
<dbReference type="PANTHER" id="PTHR18919:SF140">
    <property type="entry name" value="ACETYL-COA C-ACETYLTRANSFERASE (ACETOACETYL-COA THIOLASE) (ACAB-5)"/>
    <property type="match status" value="1"/>
</dbReference>
<accession>A0AAW3JY72</accession>
<dbReference type="EMBL" id="LLKB01000001">
    <property type="protein sequence ID" value="KQC86864.1"/>
    <property type="molecule type" value="Genomic_DNA"/>
</dbReference>
<feature type="domain" description="Thiolase N-terminal" evidence="7">
    <location>
        <begin position="3"/>
        <end position="247"/>
    </location>
</feature>
<evidence type="ECO:0000256" key="2">
    <source>
        <dbReference type="ARBA" id="ARBA00022679"/>
    </source>
</evidence>
<evidence type="ECO:0000313" key="9">
    <source>
        <dbReference type="EMBL" id="KQC86864.1"/>
    </source>
</evidence>
<dbReference type="CDD" id="cd00751">
    <property type="entry name" value="thiolase"/>
    <property type="match status" value="1"/>
</dbReference>
<comment type="similarity">
    <text evidence="1 5">Belongs to the thiolase-like superfamily. Thiolase family.</text>
</comment>
<sequence length="377" mass="40282">MAYIIDGLRSYIGIENSMYRHISAEQLGAGVLDRLAERTGIDKVDCIIAGNAVGAGGNIARVMSLSTVFGVETPAFTVDMQCGSSLESIALAAAKIDAGQADIVIAGGFESSSTAPKRAYNSNHPDYAEFGDEWYKVAKFMPGTHRQTAMLEGAELTAADEKISREEMNEWILRSHRLAKEARDKGVLKDIVVSVTDGCDKDEGIRDRMSEKLLNRLPAILENGNIITAGNACLTNDGAAFVILCSEKYVRENNCEIKGEFIDIAETGGTPDRSPKSCIAAIEKILKRNSLSPQDIDVYECNEAFAVIDVLFARTFPEQVSKYNVFGGALAYGHPYGASGAIITLHALRALELKGGGYAVCGIAAAGGVGSAILLKK</sequence>
<dbReference type="InterPro" id="IPR020617">
    <property type="entry name" value="Thiolase_C"/>
</dbReference>
<dbReference type="Pfam" id="PF00108">
    <property type="entry name" value="Thiolase_N"/>
    <property type="match status" value="1"/>
</dbReference>
<keyword evidence="6" id="KW-0812">Transmembrane</keyword>
<evidence type="ECO:0000256" key="6">
    <source>
        <dbReference type="SAM" id="Phobius"/>
    </source>
</evidence>
<dbReference type="AlphaFoldDB" id="A0AAW3JY72"/>
<dbReference type="PROSITE" id="PS00737">
    <property type="entry name" value="THIOLASE_2"/>
    <property type="match status" value="1"/>
</dbReference>
<evidence type="ECO:0000256" key="1">
    <source>
        <dbReference type="ARBA" id="ARBA00010982"/>
    </source>
</evidence>
<reference evidence="9 10" key="1">
    <citation type="submission" date="2015-10" db="EMBL/GenBank/DDBJ databases">
        <title>Butyribacter intestini gen. nov., sp. nov., a butyric acid-producing bacterium of the family Lachnospiraceae isolated from the human faeces.</title>
        <authorList>
            <person name="Zou Y."/>
            <person name="Xue W."/>
            <person name="Luo G."/>
            <person name="Lv M."/>
        </authorList>
    </citation>
    <scope>NUCLEOTIDE SEQUENCE [LARGE SCALE GENOMIC DNA]</scope>
    <source>
        <strain evidence="9 10">TF01-11</strain>
    </source>
</reference>
<dbReference type="PIRSF" id="PIRSF000429">
    <property type="entry name" value="Ac-CoA_Ac_transf"/>
    <property type="match status" value="1"/>
</dbReference>
<dbReference type="Pfam" id="PF02803">
    <property type="entry name" value="Thiolase_C"/>
    <property type="match status" value="1"/>
</dbReference>
<dbReference type="GO" id="GO:0016747">
    <property type="term" value="F:acyltransferase activity, transferring groups other than amino-acyl groups"/>
    <property type="evidence" value="ECO:0007669"/>
    <property type="project" value="InterPro"/>
</dbReference>
<keyword evidence="3 5" id="KW-0012">Acyltransferase</keyword>
<dbReference type="Proteomes" id="UP000050833">
    <property type="component" value="Unassembled WGS sequence"/>
</dbReference>
<dbReference type="InterPro" id="IPR020613">
    <property type="entry name" value="Thiolase_CS"/>
</dbReference>
<evidence type="ECO:0000256" key="3">
    <source>
        <dbReference type="ARBA" id="ARBA00023315"/>
    </source>
</evidence>
<dbReference type="PANTHER" id="PTHR18919">
    <property type="entry name" value="ACETYL-COA C-ACYLTRANSFERASE"/>
    <property type="match status" value="1"/>
</dbReference>
<proteinExistence type="inferred from homology"/>
<keyword evidence="2 5" id="KW-0808">Transferase</keyword>
<dbReference type="NCBIfam" id="TIGR01930">
    <property type="entry name" value="AcCoA-C-Actrans"/>
    <property type="match status" value="1"/>
</dbReference>
<evidence type="ECO:0000259" key="7">
    <source>
        <dbReference type="Pfam" id="PF00108"/>
    </source>
</evidence>
<protein>
    <recommendedName>
        <fullName evidence="4">Acetoacetyl-CoA thiolase</fullName>
    </recommendedName>
</protein>
<organism evidence="9 10">
    <name type="scientific">Butyribacter intestini</name>
    <dbReference type="NCBI Taxonomy" id="1703332"/>
    <lineage>
        <taxon>Bacteria</taxon>
        <taxon>Bacillati</taxon>
        <taxon>Bacillota</taxon>
        <taxon>Clostridia</taxon>
        <taxon>Lachnospirales</taxon>
        <taxon>Lachnospiraceae</taxon>
        <taxon>Butyribacter</taxon>
    </lineage>
</organism>
<dbReference type="InterPro" id="IPR002155">
    <property type="entry name" value="Thiolase"/>
</dbReference>
<feature type="domain" description="Thiolase C-terminal" evidence="8">
    <location>
        <begin position="258"/>
        <end position="376"/>
    </location>
</feature>
<dbReference type="InterPro" id="IPR020616">
    <property type="entry name" value="Thiolase_N"/>
</dbReference>